<dbReference type="AlphaFoldDB" id="A0A1C3XD50"/>
<comment type="similarity">
    <text evidence="5">Belongs to the NtaA/SnaA/DszA monooxygenase family.</text>
</comment>
<keyword evidence="1 6" id="KW-0285">Flavoprotein</keyword>
<dbReference type="InterPro" id="IPR036661">
    <property type="entry name" value="Luciferase-like_sf"/>
</dbReference>
<keyword evidence="4 8" id="KW-0503">Monooxygenase</keyword>
<dbReference type="OrthoDB" id="9779442at2"/>
<evidence type="ECO:0000256" key="4">
    <source>
        <dbReference type="ARBA" id="ARBA00023033"/>
    </source>
</evidence>
<dbReference type="GO" id="GO:0016705">
    <property type="term" value="F:oxidoreductase activity, acting on paired donors, with incorporation or reduction of molecular oxygen"/>
    <property type="evidence" value="ECO:0007669"/>
    <property type="project" value="InterPro"/>
</dbReference>
<evidence type="ECO:0000256" key="6">
    <source>
        <dbReference type="PIRSR" id="PIRSR000337-1"/>
    </source>
</evidence>
<reference evidence="9" key="1">
    <citation type="submission" date="2016-08" db="EMBL/GenBank/DDBJ databases">
        <authorList>
            <person name="Varghese N."/>
            <person name="Submissions Spin"/>
        </authorList>
    </citation>
    <scope>NUCLEOTIDE SEQUENCE [LARGE SCALE GENOMIC DNA]</scope>
    <source>
        <strain evidence="9">HAMBI 2975</strain>
    </source>
</reference>
<evidence type="ECO:0000313" key="9">
    <source>
        <dbReference type="Proteomes" id="UP000199101"/>
    </source>
</evidence>
<keyword evidence="9" id="KW-1185">Reference proteome</keyword>
<feature type="binding site" evidence="6">
    <location>
        <position position="151"/>
    </location>
    <ligand>
        <name>FMN</name>
        <dbReference type="ChEBI" id="CHEBI:58210"/>
    </ligand>
</feature>
<dbReference type="RefSeq" id="WP_092720026.1">
    <property type="nucleotide sequence ID" value="NZ_FMAG01000015.1"/>
</dbReference>
<dbReference type="STRING" id="410764.GA0061103_0746"/>
<organism evidence="8 9">
    <name type="scientific">Rhizobium multihospitium</name>
    <dbReference type="NCBI Taxonomy" id="410764"/>
    <lineage>
        <taxon>Bacteria</taxon>
        <taxon>Pseudomonadati</taxon>
        <taxon>Pseudomonadota</taxon>
        <taxon>Alphaproteobacteria</taxon>
        <taxon>Hyphomicrobiales</taxon>
        <taxon>Rhizobiaceae</taxon>
        <taxon>Rhizobium/Agrobacterium group</taxon>
        <taxon>Rhizobium</taxon>
    </lineage>
</organism>
<sequence>MKRMILSAFFFNPQGDHRISWRHPRAPSREVYDLPYFQSLAAASEAAKLDAIFVADHVGMWDTFESNIAHYANPRLEPITLLSALAAVTSQVGLLATASASYTEPYNLARMFASLDHLSHGRAGWNVVTSSMPEEAMNFGHDGNIDHANRYERAGEYLDVVKALWDSIDDDAILLDRDSGLFADVTRIRRINHVGKYLKVRGPLNVPRPPQGHPVIVQAGSSDDGKTLAARHADIHFAVIRSIEEGLKYRADFDVRLAAAGRASGDLKILPGIHPVVAASRSEAREKEEFLQTLVPERIGVDLVSSWCGVDVSAFPIDGPLPSLPDLESYDGQRSNLERMKAFAEQGLSIREVAHRLINAGAVPSVIGTPADVADQLEEWFTAGAADGFNLMFPLLPEDLTQFCTEVVPELQRRGLAQTDYNGATLRDRLGLKRPANRFGRT</sequence>
<protein>
    <submittedName>
        <fullName evidence="8">FMN-dependent oxidoreductase, nitrilotriacetate monooxygenase family</fullName>
    </submittedName>
</protein>
<evidence type="ECO:0000313" key="8">
    <source>
        <dbReference type="EMBL" id="SCB50065.1"/>
    </source>
</evidence>
<dbReference type="SUPFAM" id="SSF51679">
    <property type="entry name" value="Bacterial luciferase-like"/>
    <property type="match status" value="1"/>
</dbReference>
<keyword evidence="3" id="KW-0560">Oxidoreductase</keyword>
<dbReference type="InterPro" id="IPR011251">
    <property type="entry name" value="Luciferase-like_dom"/>
</dbReference>
<feature type="binding site" evidence="6">
    <location>
        <position position="97"/>
    </location>
    <ligand>
        <name>FMN</name>
        <dbReference type="ChEBI" id="CHEBI:58210"/>
    </ligand>
</feature>
<dbReference type="Proteomes" id="UP000199101">
    <property type="component" value="Unassembled WGS sequence"/>
</dbReference>
<gene>
    <name evidence="8" type="ORF">GA0061103_0746</name>
</gene>
<dbReference type="NCBIfam" id="TIGR03860">
    <property type="entry name" value="FMN_nitrolo"/>
    <property type="match status" value="1"/>
</dbReference>
<accession>A0A1C3XD50</accession>
<keyword evidence="2 6" id="KW-0288">FMN</keyword>
<name>A0A1C3XD50_9HYPH</name>
<dbReference type="GO" id="GO:0004497">
    <property type="term" value="F:monooxygenase activity"/>
    <property type="evidence" value="ECO:0007669"/>
    <property type="project" value="UniProtKB-KW"/>
</dbReference>
<evidence type="ECO:0000256" key="1">
    <source>
        <dbReference type="ARBA" id="ARBA00022630"/>
    </source>
</evidence>
<dbReference type="Gene3D" id="3.20.20.30">
    <property type="entry name" value="Luciferase-like domain"/>
    <property type="match status" value="1"/>
</dbReference>
<evidence type="ECO:0000256" key="5">
    <source>
        <dbReference type="ARBA" id="ARBA00033748"/>
    </source>
</evidence>
<dbReference type="CDD" id="cd01095">
    <property type="entry name" value="Nitrilotriacetate_monoxgenase"/>
    <property type="match status" value="1"/>
</dbReference>
<dbReference type="InterPro" id="IPR016215">
    <property type="entry name" value="NTA_MOA"/>
</dbReference>
<dbReference type="Pfam" id="PF00296">
    <property type="entry name" value="Bac_luciferase"/>
    <property type="match status" value="1"/>
</dbReference>
<dbReference type="EMBL" id="FMAG01000015">
    <property type="protein sequence ID" value="SCB50065.1"/>
    <property type="molecule type" value="Genomic_DNA"/>
</dbReference>
<feature type="binding site" evidence="6">
    <location>
        <position position="147"/>
    </location>
    <ligand>
        <name>FMN</name>
        <dbReference type="ChEBI" id="CHEBI:58210"/>
    </ligand>
</feature>
<feature type="binding site" evidence="6">
    <location>
        <position position="56"/>
    </location>
    <ligand>
        <name>FMN</name>
        <dbReference type="ChEBI" id="CHEBI:58210"/>
    </ligand>
</feature>
<evidence type="ECO:0000259" key="7">
    <source>
        <dbReference type="Pfam" id="PF00296"/>
    </source>
</evidence>
<feature type="binding site" evidence="6">
    <location>
        <position position="221"/>
    </location>
    <ligand>
        <name>FMN</name>
        <dbReference type="ChEBI" id="CHEBI:58210"/>
    </ligand>
</feature>
<dbReference type="PANTHER" id="PTHR30011:SF16">
    <property type="entry name" value="C2H2 FINGER DOMAIN TRANSCRIPTION FACTOR (EUROFUNG)-RELATED"/>
    <property type="match status" value="1"/>
</dbReference>
<feature type="binding site" evidence="6">
    <location>
        <position position="222"/>
    </location>
    <ligand>
        <name>FMN</name>
        <dbReference type="ChEBI" id="CHEBI:58210"/>
    </ligand>
</feature>
<dbReference type="InterPro" id="IPR051260">
    <property type="entry name" value="Diverse_substr_monoxygenases"/>
</dbReference>
<feature type="domain" description="Luciferase-like" evidence="7">
    <location>
        <begin position="20"/>
        <end position="385"/>
    </location>
</feature>
<dbReference type="PIRSF" id="PIRSF000337">
    <property type="entry name" value="NTA_MOA"/>
    <property type="match status" value="1"/>
</dbReference>
<evidence type="ECO:0000256" key="2">
    <source>
        <dbReference type="ARBA" id="ARBA00022643"/>
    </source>
</evidence>
<dbReference type="PANTHER" id="PTHR30011">
    <property type="entry name" value="ALKANESULFONATE MONOOXYGENASE-RELATED"/>
    <property type="match status" value="1"/>
</dbReference>
<evidence type="ECO:0000256" key="3">
    <source>
        <dbReference type="ARBA" id="ARBA00023002"/>
    </source>
</evidence>
<proteinExistence type="inferred from homology"/>